<dbReference type="PIRSF" id="PIRSF005052">
    <property type="entry name" value="P-loopkin"/>
    <property type="match status" value="1"/>
</dbReference>
<proteinExistence type="inferred from homology"/>
<dbReference type="Pfam" id="PF22740">
    <property type="entry name" value="PapZ_C"/>
    <property type="match status" value="1"/>
</dbReference>
<dbReference type="PANTHER" id="PTHR30448">
    <property type="entry name" value="RNASE ADAPTER PROTEIN RAPZ"/>
    <property type="match status" value="1"/>
</dbReference>
<dbReference type="InterPro" id="IPR053931">
    <property type="entry name" value="RapZ_C"/>
</dbReference>
<evidence type="ECO:0000256" key="4">
    <source>
        <dbReference type="HAMAP-Rule" id="MF_00636"/>
    </source>
</evidence>
<feature type="domain" description="RapZ-like N-terminal" evidence="5">
    <location>
        <begin position="19"/>
        <end position="161"/>
    </location>
</feature>
<protein>
    <submittedName>
        <fullName evidence="7">RNase adapter RapZ</fullName>
    </submittedName>
</protein>
<dbReference type="SUPFAM" id="SSF52540">
    <property type="entry name" value="P-loop containing nucleoside triphosphate hydrolases"/>
    <property type="match status" value="1"/>
</dbReference>
<dbReference type="InterPro" id="IPR053930">
    <property type="entry name" value="RapZ-like_N"/>
</dbReference>
<evidence type="ECO:0000259" key="5">
    <source>
        <dbReference type="Pfam" id="PF03668"/>
    </source>
</evidence>
<sequence>MNDPRPDAVRSCPEVPRFLIVTGVSGAGRTVALRAMEDIGFEPIDNLPLSLLGTLSGSTAEDRRVVVGVGTRNRDFSPEALLAARGPDTVLVYLDSRTDILVRRYSETRRRHPIGAETAEAGVLREMELLAPVRDGADMVIDTSEMTQHDLRAEMERRFRSGPAQTRLSVSVESFSYRQGIPGGLDFAFDCRFLDNPHWVEELRPLDGRSPEVAAHVASDPRHGPYLEQVLGLLTLVLPAQAEEGRAHVGIGFGCTGGQHRSVAMVERVSKALAAGGWQVSTRHREIERRAGGQGRALTGTTA</sequence>
<keyword evidence="2 4" id="KW-0067">ATP-binding</keyword>
<keyword evidence="1 4" id="KW-0547">Nucleotide-binding</keyword>
<evidence type="ECO:0000256" key="1">
    <source>
        <dbReference type="ARBA" id="ARBA00022741"/>
    </source>
</evidence>
<evidence type="ECO:0000256" key="2">
    <source>
        <dbReference type="ARBA" id="ARBA00022840"/>
    </source>
</evidence>
<feature type="domain" description="RapZ C-terminal" evidence="6">
    <location>
        <begin position="169"/>
        <end position="288"/>
    </location>
</feature>
<comment type="caution">
    <text evidence="7">The sequence shown here is derived from an EMBL/GenBank/DDBJ whole genome shotgun (WGS) entry which is preliminary data.</text>
</comment>
<comment type="caution">
    <text evidence="4">Lacks conserved residue(s) required for the propagation of feature annotation.</text>
</comment>
<reference evidence="7 8" key="1">
    <citation type="submission" date="2023-09" db="EMBL/GenBank/DDBJ databases">
        <authorList>
            <person name="Rey-Velasco X."/>
        </authorList>
    </citation>
    <scope>NUCLEOTIDE SEQUENCE [LARGE SCALE GENOMIC DNA]</scope>
    <source>
        <strain evidence="7 8">F158</strain>
    </source>
</reference>
<name>A0ABU3DD63_9RHOB</name>
<dbReference type="InterPro" id="IPR027417">
    <property type="entry name" value="P-loop_NTPase"/>
</dbReference>
<dbReference type="NCBIfam" id="NF003828">
    <property type="entry name" value="PRK05416.1"/>
    <property type="match status" value="1"/>
</dbReference>
<dbReference type="Pfam" id="PF03668">
    <property type="entry name" value="RapZ-like_N"/>
    <property type="match status" value="1"/>
</dbReference>
<keyword evidence="3 4" id="KW-0342">GTP-binding</keyword>
<dbReference type="Proteomes" id="UP001265259">
    <property type="component" value="Unassembled WGS sequence"/>
</dbReference>
<feature type="binding site" evidence="4">
    <location>
        <begin position="23"/>
        <end position="30"/>
    </location>
    <ligand>
        <name>ATP</name>
        <dbReference type="ChEBI" id="CHEBI:30616"/>
    </ligand>
</feature>
<dbReference type="RefSeq" id="WP_311689423.1">
    <property type="nucleotide sequence ID" value="NZ_JAVRHL010000001.1"/>
</dbReference>
<evidence type="ECO:0000313" key="7">
    <source>
        <dbReference type="EMBL" id="MDT0681652.1"/>
    </source>
</evidence>
<keyword evidence="8" id="KW-1185">Reference proteome</keyword>
<dbReference type="HAMAP" id="MF_00636">
    <property type="entry name" value="RapZ_like"/>
    <property type="match status" value="1"/>
</dbReference>
<gene>
    <name evidence="7" type="primary">rapZ</name>
    <name evidence="7" type="ORF">RM543_03060</name>
</gene>
<dbReference type="InterPro" id="IPR005337">
    <property type="entry name" value="RapZ-like"/>
</dbReference>
<evidence type="ECO:0000256" key="3">
    <source>
        <dbReference type="ARBA" id="ARBA00023134"/>
    </source>
</evidence>
<evidence type="ECO:0000313" key="8">
    <source>
        <dbReference type="Proteomes" id="UP001265259"/>
    </source>
</evidence>
<organism evidence="7 8">
    <name type="scientific">Tropicimonas omnivorans</name>
    <dbReference type="NCBI Taxonomy" id="3075590"/>
    <lineage>
        <taxon>Bacteria</taxon>
        <taxon>Pseudomonadati</taxon>
        <taxon>Pseudomonadota</taxon>
        <taxon>Alphaproteobacteria</taxon>
        <taxon>Rhodobacterales</taxon>
        <taxon>Roseobacteraceae</taxon>
        <taxon>Tropicimonas</taxon>
    </lineage>
</organism>
<dbReference type="PANTHER" id="PTHR30448:SF0">
    <property type="entry name" value="RNASE ADAPTER PROTEIN RAPZ"/>
    <property type="match status" value="1"/>
</dbReference>
<evidence type="ECO:0000259" key="6">
    <source>
        <dbReference type="Pfam" id="PF22740"/>
    </source>
</evidence>
<dbReference type="EMBL" id="JAVRHL010000001">
    <property type="protein sequence ID" value="MDT0681652.1"/>
    <property type="molecule type" value="Genomic_DNA"/>
</dbReference>
<accession>A0ABU3DD63</accession>